<feature type="transmembrane region" description="Helical" evidence="2">
    <location>
        <begin position="12"/>
        <end position="37"/>
    </location>
</feature>
<sequence length="117" mass="12140">MDTQYVANKRLIAGSLAGSLVLVAIVVSIVVCCVYCVRRSSGTSGQVLGNATIVQAAVVTSSNLTYGPPQSYPMQTTQMALVSAPPLQGSGAHPGSTMGSEPPPYSMQPSSYSPQRY</sequence>
<accession>A0A9D3Y1H8</accession>
<evidence type="ECO:0000256" key="2">
    <source>
        <dbReference type="SAM" id="Phobius"/>
    </source>
</evidence>
<keyword evidence="2" id="KW-1133">Transmembrane helix</keyword>
<evidence type="ECO:0000313" key="3">
    <source>
        <dbReference type="EMBL" id="KAH3691261.1"/>
    </source>
</evidence>
<dbReference type="Proteomes" id="UP000828390">
    <property type="component" value="Unassembled WGS sequence"/>
</dbReference>
<keyword evidence="2" id="KW-0812">Transmembrane</keyword>
<gene>
    <name evidence="3" type="ORF">DPMN_192010</name>
</gene>
<comment type="caution">
    <text evidence="3">The sequence shown here is derived from an EMBL/GenBank/DDBJ whole genome shotgun (WGS) entry which is preliminary data.</text>
</comment>
<organism evidence="3 4">
    <name type="scientific">Dreissena polymorpha</name>
    <name type="common">Zebra mussel</name>
    <name type="synonym">Mytilus polymorpha</name>
    <dbReference type="NCBI Taxonomy" id="45954"/>
    <lineage>
        <taxon>Eukaryota</taxon>
        <taxon>Metazoa</taxon>
        <taxon>Spiralia</taxon>
        <taxon>Lophotrochozoa</taxon>
        <taxon>Mollusca</taxon>
        <taxon>Bivalvia</taxon>
        <taxon>Autobranchia</taxon>
        <taxon>Heteroconchia</taxon>
        <taxon>Euheterodonta</taxon>
        <taxon>Imparidentia</taxon>
        <taxon>Neoheterodontei</taxon>
        <taxon>Myida</taxon>
        <taxon>Dreissenoidea</taxon>
        <taxon>Dreissenidae</taxon>
        <taxon>Dreissena</taxon>
    </lineage>
</organism>
<dbReference type="EMBL" id="JAIWYP010000040">
    <property type="protein sequence ID" value="KAH3691261.1"/>
    <property type="molecule type" value="Genomic_DNA"/>
</dbReference>
<keyword evidence="4" id="KW-1185">Reference proteome</keyword>
<reference evidence="3" key="2">
    <citation type="submission" date="2020-11" db="EMBL/GenBank/DDBJ databases">
        <authorList>
            <person name="McCartney M.A."/>
            <person name="Auch B."/>
            <person name="Kono T."/>
            <person name="Mallez S."/>
            <person name="Becker A."/>
            <person name="Gohl D.M."/>
            <person name="Silverstein K.A.T."/>
            <person name="Koren S."/>
            <person name="Bechman K.B."/>
            <person name="Herman A."/>
            <person name="Abrahante J.E."/>
            <person name="Garbe J."/>
        </authorList>
    </citation>
    <scope>NUCLEOTIDE SEQUENCE</scope>
    <source>
        <strain evidence="3">Duluth1</strain>
        <tissue evidence="3">Whole animal</tissue>
    </source>
</reference>
<keyword evidence="2" id="KW-0472">Membrane</keyword>
<dbReference type="AlphaFoldDB" id="A0A9D3Y1H8"/>
<proteinExistence type="predicted"/>
<reference evidence="3" key="1">
    <citation type="journal article" date="2019" name="bioRxiv">
        <title>The Genome of the Zebra Mussel, Dreissena polymorpha: A Resource for Invasive Species Research.</title>
        <authorList>
            <person name="McCartney M.A."/>
            <person name="Auch B."/>
            <person name="Kono T."/>
            <person name="Mallez S."/>
            <person name="Zhang Y."/>
            <person name="Obille A."/>
            <person name="Becker A."/>
            <person name="Abrahante J.E."/>
            <person name="Garbe J."/>
            <person name="Badalamenti J.P."/>
            <person name="Herman A."/>
            <person name="Mangelson H."/>
            <person name="Liachko I."/>
            <person name="Sullivan S."/>
            <person name="Sone E.D."/>
            <person name="Koren S."/>
            <person name="Silverstein K.A.T."/>
            <person name="Beckman K.B."/>
            <person name="Gohl D.M."/>
        </authorList>
    </citation>
    <scope>NUCLEOTIDE SEQUENCE</scope>
    <source>
        <strain evidence="3">Duluth1</strain>
        <tissue evidence="3">Whole animal</tissue>
    </source>
</reference>
<feature type="compositionally biased region" description="Low complexity" evidence="1">
    <location>
        <begin position="107"/>
        <end position="117"/>
    </location>
</feature>
<name>A0A9D3Y1H8_DREPO</name>
<protein>
    <submittedName>
        <fullName evidence="3">Uncharacterized protein</fullName>
    </submittedName>
</protein>
<evidence type="ECO:0000256" key="1">
    <source>
        <dbReference type="SAM" id="MobiDB-lite"/>
    </source>
</evidence>
<feature type="region of interest" description="Disordered" evidence="1">
    <location>
        <begin position="85"/>
        <end position="117"/>
    </location>
</feature>
<evidence type="ECO:0000313" key="4">
    <source>
        <dbReference type="Proteomes" id="UP000828390"/>
    </source>
</evidence>